<comment type="caution">
    <text evidence="1">The sequence shown here is derived from an EMBL/GenBank/DDBJ whole genome shotgun (WGS) entry which is preliminary data.</text>
</comment>
<dbReference type="OrthoDB" id="2909371at2759"/>
<reference evidence="1" key="1">
    <citation type="submission" date="2020-07" db="EMBL/GenBank/DDBJ databases">
        <authorList>
            <person name="Nieuwenhuis M."/>
            <person name="Van De Peppel L.J.J."/>
        </authorList>
    </citation>
    <scope>NUCLEOTIDE SEQUENCE</scope>
    <source>
        <strain evidence="1">AP01</strain>
        <tissue evidence="1">Mycelium</tissue>
    </source>
</reference>
<dbReference type="Proteomes" id="UP000775547">
    <property type="component" value="Unassembled WGS sequence"/>
</dbReference>
<accession>A0A9P7GDI7</accession>
<name>A0A9P7GDI7_9AGAR</name>
<reference evidence="1" key="2">
    <citation type="submission" date="2021-10" db="EMBL/GenBank/DDBJ databases">
        <title>Phylogenomics reveals ancestral predisposition of the termite-cultivated fungus Termitomyces towards a domesticated lifestyle.</title>
        <authorList>
            <person name="Auxier B."/>
            <person name="Grum-Grzhimaylo A."/>
            <person name="Cardenas M.E."/>
            <person name="Lodge J.D."/>
            <person name="Laessoe T."/>
            <person name="Pedersen O."/>
            <person name="Smith M.E."/>
            <person name="Kuyper T.W."/>
            <person name="Franco-Molano E.A."/>
            <person name="Baroni T.J."/>
            <person name="Aanen D.K."/>
        </authorList>
    </citation>
    <scope>NUCLEOTIDE SEQUENCE</scope>
    <source>
        <strain evidence="1">AP01</strain>
        <tissue evidence="1">Mycelium</tissue>
    </source>
</reference>
<dbReference type="AlphaFoldDB" id="A0A9P7GDI7"/>
<evidence type="ECO:0000313" key="2">
    <source>
        <dbReference type="Proteomes" id="UP000775547"/>
    </source>
</evidence>
<protein>
    <submittedName>
        <fullName evidence="1">Uncharacterized protein</fullName>
    </submittedName>
</protein>
<evidence type="ECO:0000313" key="1">
    <source>
        <dbReference type="EMBL" id="KAG5648587.1"/>
    </source>
</evidence>
<dbReference type="EMBL" id="JABCKV010000002">
    <property type="protein sequence ID" value="KAG5648587.1"/>
    <property type="molecule type" value="Genomic_DNA"/>
</dbReference>
<sequence>MAGRSYPDLELISLWFSRSKSLPLSFTVTQRSESSQTQEKTLQVLNLLTEQIPRWRDARLYLAGAEPRKILSIVNAHALLLEHFEMKTFQQNVPDGEFLYRVFEHPVPKLTKLAISAIPHADFWRDPAAGHIPWHQLTSLTIDFVTVPSAVGVLRDCHILQNCILGLQSSTHSAGLLASTSPLIHGTLEVLELEAERDDLTLFLDYTLIPALDVLTIHGKGSGNTEYWPQAHLEDHLERSGARPRVLSIRTGWLHGPDSHLFFQHQGIQLELEAERDDLTLFLDYTLIPALDVLTIHGKGSGNTEYWPQAHLEDHLERSGSRPRVLSIRTGWLHEPDSHLFFQHQGIQDLVELKILDELDWSHSNSSWFTHAVLESLTPGRCENVSLPKLEILEFRGYLVGIRASDILRFVESRWRCGGGGGESLGTSRLKATCLMDSSRMFFKCTEEERRICLQLRREGMDLVLTSEE</sequence>
<organism evidence="1 2">
    <name type="scientific">Asterophora parasitica</name>
    <dbReference type="NCBI Taxonomy" id="117018"/>
    <lineage>
        <taxon>Eukaryota</taxon>
        <taxon>Fungi</taxon>
        <taxon>Dikarya</taxon>
        <taxon>Basidiomycota</taxon>
        <taxon>Agaricomycotina</taxon>
        <taxon>Agaricomycetes</taxon>
        <taxon>Agaricomycetidae</taxon>
        <taxon>Agaricales</taxon>
        <taxon>Tricholomatineae</taxon>
        <taxon>Lyophyllaceae</taxon>
        <taxon>Asterophora</taxon>
    </lineage>
</organism>
<proteinExistence type="predicted"/>
<keyword evidence="2" id="KW-1185">Reference proteome</keyword>
<gene>
    <name evidence="1" type="ORF">DXG03_003198</name>
</gene>